<sequence length="326" mass="38041">MITIISFIQQQRGIEMSSFASMFNLNSLMSNDDDPVDVMCIDISNLSVATLMNNFKPKDQNDINQQIVRHIVLDTIRHNVVKFKGEYPEIVLAFDDNKYWRRSKAWYYKKKRKMEQEASDWDWDRLNGFLHPTYDEIRANLPYKGIRVDFAEADDVIGVVTRKAVSEGKRVLIVSADGDFAALQKYQGVRQWSPTQKKWVTPKYGSPRNDLRMKIIKGDKKDSIACIKMRNDYIVTKVEGERAPQIRAAELEAWLEADDPTVGMPEEWAIRYRENEELRDFDFIPKDVATAIEEAYNAPKIGNKAKMEKYFMECKLTRMYEKLSDF</sequence>
<dbReference type="Pfam" id="PF02739">
    <property type="entry name" value="5_3_exonuc_N"/>
    <property type="match status" value="1"/>
</dbReference>
<protein>
    <submittedName>
        <fullName evidence="3">RnaseH</fullName>
    </submittedName>
</protein>
<dbReference type="SUPFAM" id="SSF47807">
    <property type="entry name" value="5' to 3' exonuclease, C-terminal subdomain"/>
    <property type="match status" value="1"/>
</dbReference>
<dbReference type="SUPFAM" id="SSF88723">
    <property type="entry name" value="PIN domain-like"/>
    <property type="match status" value="1"/>
</dbReference>
<evidence type="ECO:0000313" key="4">
    <source>
        <dbReference type="Proteomes" id="UP001595841"/>
    </source>
</evidence>
<dbReference type="InterPro" id="IPR038969">
    <property type="entry name" value="FEN"/>
</dbReference>
<dbReference type="InterPro" id="IPR036279">
    <property type="entry name" value="5-3_exonuclease_C_sf"/>
</dbReference>
<reference evidence="4" key="1">
    <citation type="journal article" date="2019" name="Int. J. Syst. Evol. Microbiol.">
        <title>The Global Catalogue of Microorganisms (GCM) 10K type strain sequencing project: providing services to taxonomists for standard genome sequencing and annotation.</title>
        <authorList>
            <consortium name="The Broad Institute Genomics Platform"/>
            <consortium name="The Broad Institute Genome Sequencing Center for Infectious Disease"/>
            <person name="Wu L."/>
            <person name="Ma J."/>
        </authorList>
    </citation>
    <scope>NUCLEOTIDE SEQUENCE [LARGE SCALE GENOMIC DNA]</scope>
    <source>
        <strain evidence="4">CGMCC 1.15774</strain>
    </source>
</reference>
<dbReference type="Gene3D" id="1.10.150.20">
    <property type="entry name" value="5' to 3' exonuclease, C-terminal subdomain"/>
    <property type="match status" value="1"/>
</dbReference>
<dbReference type="EMBL" id="JBHSCL010000010">
    <property type="protein sequence ID" value="MFC4221904.1"/>
    <property type="molecule type" value="Genomic_DNA"/>
</dbReference>
<comment type="caution">
    <text evidence="3">The sequence shown here is derived from an EMBL/GenBank/DDBJ whole genome shotgun (WGS) entry which is preliminary data.</text>
</comment>
<dbReference type="RefSeq" id="WP_379767318.1">
    <property type="nucleotide sequence ID" value="NZ_JBHSCL010000010.1"/>
</dbReference>
<dbReference type="Pfam" id="PF09293">
    <property type="entry name" value="RNaseH_C"/>
    <property type="match status" value="1"/>
</dbReference>
<dbReference type="InterPro" id="IPR036276">
    <property type="entry name" value="T4_RNaseH_C"/>
</dbReference>
<dbReference type="Gene3D" id="3.40.50.1010">
    <property type="entry name" value="5'-nuclease"/>
    <property type="match status" value="1"/>
</dbReference>
<evidence type="ECO:0000313" key="3">
    <source>
        <dbReference type="EMBL" id="MFC4221904.1"/>
    </source>
</evidence>
<name>A0ABV8PQQ2_9FLAO</name>
<accession>A0ABV8PQQ2</accession>
<keyword evidence="4" id="KW-1185">Reference proteome</keyword>
<proteinExistence type="predicted"/>
<evidence type="ECO:0000259" key="1">
    <source>
        <dbReference type="Pfam" id="PF02739"/>
    </source>
</evidence>
<dbReference type="PANTHER" id="PTHR42646">
    <property type="entry name" value="FLAP ENDONUCLEASE XNI"/>
    <property type="match status" value="1"/>
</dbReference>
<feature type="domain" description="T4 RNase H C-terminal" evidence="2">
    <location>
        <begin position="205"/>
        <end position="326"/>
    </location>
</feature>
<organism evidence="3 4">
    <name type="scientific">Flagellimonas marina</name>
    <dbReference type="NCBI Taxonomy" id="1775168"/>
    <lineage>
        <taxon>Bacteria</taxon>
        <taxon>Pseudomonadati</taxon>
        <taxon>Bacteroidota</taxon>
        <taxon>Flavobacteriia</taxon>
        <taxon>Flavobacteriales</taxon>
        <taxon>Flavobacteriaceae</taxon>
        <taxon>Flagellimonas</taxon>
    </lineage>
</organism>
<gene>
    <name evidence="3" type="ORF">ACFOWS_17255</name>
</gene>
<dbReference type="InterPro" id="IPR020046">
    <property type="entry name" value="5-3_exonucl_a-hlix_arch_N"/>
</dbReference>
<dbReference type="Proteomes" id="UP001595841">
    <property type="component" value="Unassembled WGS sequence"/>
</dbReference>
<feature type="domain" description="5'-3' exonuclease alpha-helical arch N-terminal" evidence="1">
    <location>
        <begin position="74"/>
        <end position="197"/>
    </location>
</feature>
<dbReference type="PANTHER" id="PTHR42646:SF2">
    <property type="entry name" value="5'-3' EXONUCLEASE FAMILY PROTEIN"/>
    <property type="match status" value="1"/>
</dbReference>
<dbReference type="InterPro" id="IPR029060">
    <property type="entry name" value="PIN-like_dom_sf"/>
</dbReference>
<evidence type="ECO:0000259" key="2">
    <source>
        <dbReference type="Pfam" id="PF09293"/>
    </source>
</evidence>